<dbReference type="OrthoDB" id="9150072at2"/>
<evidence type="ECO:0000313" key="5">
    <source>
        <dbReference type="Proteomes" id="UP000235005"/>
    </source>
</evidence>
<dbReference type="SMART" id="SM00470">
    <property type="entry name" value="ParB"/>
    <property type="match status" value="1"/>
</dbReference>
<evidence type="ECO:0000259" key="3">
    <source>
        <dbReference type="SMART" id="SM00470"/>
    </source>
</evidence>
<organism evidence="4 5">
    <name type="scientific">Pseudohalioglobus lutimaris</name>
    <dbReference type="NCBI Taxonomy" id="1737061"/>
    <lineage>
        <taxon>Bacteria</taxon>
        <taxon>Pseudomonadati</taxon>
        <taxon>Pseudomonadota</taxon>
        <taxon>Gammaproteobacteria</taxon>
        <taxon>Cellvibrionales</taxon>
        <taxon>Halieaceae</taxon>
        <taxon>Pseudohalioglobus</taxon>
    </lineage>
</organism>
<name>A0A2N5WZW5_9GAMM</name>
<feature type="region of interest" description="Disordered" evidence="2">
    <location>
        <begin position="1"/>
        <end position="30"/>
    </location>
</feature>
<dbReference type="CDD" id="cd16405">
    <property type="entry name" value="RepB_like_N"/>
    <property type="match status" value="1"/>
</dbReference>
<dbReference type="SUPFAM" id="SSF109709">
    <property type="entry name" value="KorB DNA-binding domain-like"/>
    <property type="match status" value="1"/>
</dbReference>
<reference evidence="4 5" key="1">
    <citation type="submission" date="2018-01" db="EMBL/GenBank/DDBJ databases">
        <title>The draft genome sequence of Halioglobus lutimaris HF004.</title>
        <authorList>
            <person name="Du Z.-J."/>
            <person name="Shi M.-J."/>
        </authorList>
    </citation>
    <scope>NUCLEOTIDE SEQUENCE [LARGE SCALE GENOMIC DNA]</scope>
    <source>
        <strain evidence="4 5">HF004</strain>
    </source>
</reference>
<evidence type="ECO:0000256" key="2">
    <source>
        <dbReference type="SAM" id="MobiDB-lite"/>
    </source>
</evidence>
<evidence type="ECO:0000313" key="4">
    <source>
        <dbReference type="EMBL" id="PLW67789.1"/>
    </source>
</evidence>
<dbReference type="PANTHER" id="PTHR33375">
    <property type="entry name" value="CHROMOSOME-PARTITIONING PROTEIN PARB-RELATED"/>
    <property type="match status" value="1"/>
</dbReference>
<keyword evidence="5" id="KW-1185">Reference proteome</keyword>
<dbReference type="Gene3D" id="1.10.10.2830">
    <property type="match status" value="1"/>
</dbReference>
<dbReference type="InterPro" id="IPR004437">
    <property type="entry name" value="ParB/RepB/Spo0J"/>
</dbReference>
<dbReference type="SUPFAM" id="SSF110849">
    <property type="entry name" value="ParB/Sulfiredoxin"/>
    <property type="match status" value="1"/>
</dbReference>
<dbReference type="GO" id="GO:0007059">
    <property type="term" value="P:chromosome segregation"/>
    <property type="evidence" value="ECO:0007669"/>
    <property type="project" value="TreeGrafter"/>
</dbReference>
<dbReference type="GO" id="GO:0003677">
    <property type="term" value="F:DNA binding"/>
    <property type="evidence" value="ECO:0007669"/>
    <property type="project" value="InterPro"/>
</dbReference>
<dbReference type="GO" id="GO:0005694">
    <property type="term" value="C:chromosome"/>
    <property type="evidence" value="ECO:0007669"/>
    <property type="project" value="TreeGrafter"/>
</dbReference>
<dbReference type="EMBL" id="PKUS01000023">
    <property type="protein sequence ID" value="PLW67789.1"/>
    <property type="molecule type" value="Genomic_DNA"/>
</dbReference>
<dbReference type="RefSeq" id="WP_101518557.1">
    <property type="nucleotide sequence ID" value="NZ_PKUS01000023.1"/>
</dbReference>
<feature type="domain" description="ParB-like N-terminal" evidence="3">
    <location>
        <begin position="52"/>
        <end position="148"/>
    </location>
</feature>
<evidence type="ECO:0000256" key="1">
    <source>
        <dbReference type="ARBA" id="ARBA00006295"/>
    </source>
</evidence>
<dbReference type="InterPro" id="IPR003115">
    <property type="entry name" value="ParB_N"/>
</dbReference>
<dbReference type="Proteomes" id="UP000235005">
    <property type="component" value="Unassembled WGS sequence"/>
</dbReference>
<dbReference type="PANTHER" id="PTHR33375:SF1">
    <property type="entry name" value="CHROMOSOME-PARTITIONING PROTEIN PARB-RELATED"/>
    <property type="match status" value="1"/>
</dbReference>
<protein>
    <recommendedName>
        <fullName evidence="3">ParB-like N-terminal domain-containing protein</fullName>
    </recommendedName>
</protein>
<accession>A0A2N5WZW5</accession>
<proteinExistence type="inferred from homology"/>
<comment type="similarity">
    <text evidence="1">Belongs to the ParB family.</text>
</comment>
<dbReference type="AlphaFoldDB" id="A0A2N5WZW5"/>
<comment type="caution">
    <text evidence="4">The sequence shown here is derived from an EMBL/GenBank/DDBJ whole genome shotgun (WGS) entry which is preliminary data.</text>
</comment>
<dbReference type="InterPro" id="IPR037972">
    <property type="entry name" value="RepB_N"/>
</dbReference>
<dbReference type="InterPro" id="IPR050336">
    <property type="entry name" value="Chromosome_partition/occlusion"/>
</dbReference>
<dbReference type="Gene3D" id="3.90.1530.10">
    <property type="entry name" value="Conserved hypothetical protein from pyrococcus furiosus pfu- 392566-001, ParB domain"/>
    <property type="match status" value="1"/>
</dbReference>
<dbReference type="NCBIfam" id="TIGR00180">
    <property type="entry name" value="parB_part"/>
    <property type="match status" value="1"/>
</dbReference>
<sequence length="327" mass="36271">MKKPKLSELVKSNTRGSEAPTQKVQTPSDPVIPAVDAVQGTNTAIQRTLKYKEIDPGKCRPWAHHNRPDAWLTPDACSSLIESIRKEGQQELGLVREVKGEEGIDYEVIFGMRRCYAASQIDGAKFKARVTDASDQECALLMHVENEESEDISEFEKALSFDELIRAGVFKTQTELADSLRVKKPYISKLMKAARLFHVDEVRELLKPHTRELSTQKALELQVLLEDKKSASKVINKALELGSEEGVALPRILTELKAAAATRASKPSAKEKVYFKHGSKRLVTTTSRPNGKLTLTIEADFAKRAGDKAESILNEAVRDMLATTAES</sequence>
<dbReference type="Pfam" id="PF02195">
    <property type="entry name" value="ParB_N"/>
    <property type="match status" value="1"/>
</dbReference>
<gene>
    <name evidence="4" type="ORF">C0039_15335</name>
</gene>
<dbReference type="InterPro" id="IPR036086">
    <property type="entry name" value="ParB/Sulfiredoxin_sf"/>
</dbReference>
<feature type="compositionally biased region" description="Polar residues" evidence="2">
    <location>
        <begin position="10"/>
        <end position="28"/>
    </location>
</feature>